<dbReference type="Proteomes" id="UP000735874">
    <property type="component" value="Unassembled WGS sequence"/>
</dbReference>
<dbReference type="EMBL" id="RCMI01000637">
    <property type="protein sequence ID" value="KAG2902565.1"/>
    <property type="molecule type" value="Genomic_DNA"/>
</dbReference>
<dbReference type="VEuPathDB" id="FungiDB:PC110_g16453"/>
<feature type="coiled-coil region" evidence="1">
    <location>
        <begin position="8"/>
        <end position="35"/>
    </location>
</feature>
<dbReference type="EMBL" id="MJFZ01000586">
    <property type="protein sequence ID" value="RAW27154.1"/>
    <property type="molecule type" value="Genomic_DNA"/>
</dbReference>
<dbReference type="EMBL" id="RCMG01000150">
    <property type="protein sequence ID" value="KAG2861577.1"/>
    <property type="molecule type" value="Genomic_DNA"/>
</dbReference>
<evidence type="ECO:0000313" key="2">
    <source>
        <dbReference type="EMBL" id="KAG2861577.1"/>
    </source>
</evidence>
<name>A0A329RR46_9STRA</name>
<dbReference type="Proteomes" id="UP000736787">
    <property type="component" value="Unassembled WGS sequence"/>
</dbReference>
<reference evidence="6 7" key="1">
    <citation type="submission" date="2018-01" db="EMBL/GenBank/DDBJ databases">
        <title>Draft genome of the strawberry crown rot pathogen Phytophthora cactorum.</title>
        <authorList>
            <person name="Armitage A.D."/>
            <person name="Lysoe E."/>
            <person name="Nellist C.F."/>
            <person name="Harrison R.J."/>
            <person name="Brurberg M.B."/>
        </authorList>
    </citation>
    <scope>NUCLEOTIDE SEQUENCE [LARGE SCALE GENOMIC DNA]</scope>
    <source>
        <strain evidence="6 7">10300</strain>
    </source>
</reference>
<comment type="caution">
    <text evidence="6">The sequence shown here is derived from an EMBL/GenBank/DDBJ whole genome shotgun (WGS) entry which is preliminary data.</text>
</comment>
<dbReference type="AlphaFoldDB" id="A0A329RR46"/>
<dbReference type="EMBL" id="RCMV01000175">
    <property type="protein sequence ID" value="KAG3222579.1"/>
    <property type="molecule type" value="Genomic_DNA"/>
</dbReference>
<dbReference type="EMBL" id="RCMK01000627">
    <property type="protein sequence ID" value="KAG2918489.1"/>
    <property type="molecule type" value="Genomic_DNA"/>
</dbReference>
<protein>
    <submittedName>
        <fullName evidence="6">Uncharacterized protein</fullName>
    </submittedName>
</protein>
<evidence type="ECO:0000313" key="6">
    <source>
        <dbReference type="EMBL" id="RAW27154.1"/>
    </source>
</evidence>
<evidence type="ECO:0000313" key="5">
    <source>
        <dbReference type="EMBL" id="KAG3222579.1"/>
    </source>
</evidence>
<keyword evidence="1" id="KW-0175">Coiled coil</keyword>
<reference evidence="2" key="2">
    <citation type="submission" date="2018-10" db="EMBL/GenBank/DDBJ databases">
        <title>Effector identification in a new, highly contiguous assembly of the strawberry crown rot pathogen Phytophthora cactorum.</title>
        <authorList>
            <person name="Armitage A.D."/>
            <person name="Nellist C.F."/>
            <person name="Bates H."/>
            <person name="Vickerstaff R.J."/>
            <person name="Harrison R.J."/>
        </authorList>
    </citation>
    <scope>NUCLEOTIDE SEQUENCE</scope>
    <source>
        <strain evidence="2">15-7</strain>
        <strain evidence="3">4032</strain>
        <strain evidence="4">4040</strain>
        <strain evidence="5">P421</strain>
    </source>
</reference>
<evidence type="ECO:0000256" key="1">
    <source>
        <dbReference type="SAM" id="Coils"/>
    </source>
</evidence>
<evidence type="ECO:0000313" key="7">
    <source>
        <dbReference type="Proteomes" id="UP000251314"/>
    </source>
</evidence>
<dbReference type="Proteomes" id="UP000774804">
    <property type="component" value="Unassembled WGS sequence"/>
</dbReference>
<organism evidence="6 7">
    <name type="scientific">Phytophthora cactorum</name>
    <dbReference type="NCBI Taxonomy" id="29920"/>
    <lineage>
        <taxon>Eukaryota</taxon>
        <taxon>Sar</taxon>
        <taxon>Stramenopiles</taxon>
        <taxon>Oomycota</taxon>
        <taxon>Peronosporomycetes</taxon>
        <taxon>Peronosporales</taxon>
        <taxon>Peronosporaceae</taxon>
        <taxon>Phytophthora</taxon>
    </lineage>
</organism>
<proteinExistence type="predicted"/>
<dbReference type="Proteomes" id="UP000760860">
    <property type="component" value="Unassembled WGS sequence"/>
</dbReference>
<gene>
    <name evidence="6" type="ORF">PC110_g16453</name>
    <name evidence="2" type="ORF">PC113_g7042</name>
    <name evidence="3" type="ORF">PC115_g15546</name>
    <name evidence="4" type="ORF">PC117_g17059</name>
    <name evidence="5" type="ORF">PC129_g6716</name>
</gene>
<sequence length="59" mass="6591">MSVLRKKAKESSATIQGLLKKMKKLETNLDSAALTQPQKENELATLTDALQEKQQAMFL</sequence>
<evidence type="ECO:0000313" key="3">
    <source>
        <dbReference type="EMBL" id="KAG2902565.1"/>
    </source>
</evidence>
<dbReference type="OrthoDB" id="10386254at2759"/>
<evidence type="ECO:0000313" key="4">
    <source>
        <dbReference type="EMBL" id="KAG2918489.1"/>
    </source>
</evidence>
<accession>A0A329RR46</accession>
<dbReference type="Proteomes" id="UP000251314">
    <property type="component" value="Unassembled WGS sequence"/>
</dbReference>
<keyword evidence="7" id="KW-1185">Reference proteome</keyword>